<dbReference type="RefSeq" id="WP_105046678.1">
    <property type="nucleotide sequence ID" value="NZ_CP150662.1"/>
</dbReference>
<feature type="domain" description="YdhG-like" evidence="1">
    <location>
        <begin position="20"/>
        <end position="135"/>
    </location>
</feature>
<name>A0A2S7WD45_9FLAO</name>
<dbReference type="Proteomes" id="UP000237608">
    <property type="component" value="Unassembled WGS sequence"/>
</dbReference>
<dbReference type="SUPFAM" id="SSF159888">
    <property type="entry name" value="YdhG-like"/>
    <property type="match status" value="1"/>
</dbReference>
<dbReference type="AlphaFoldDB" id="A0A2S7WD45"/>
<keyword evidence="3" id="KW-1185">Reference proteome</keyword>
<protein>
    <recommendedName>
        <fullName evidence="1">YdhG-like domain-containing protein</fullName>
    </recommendedName>
</protein>
<dbReference type="EMBL" id="MSCL01000001">
    <property type="protein sequence ID" value="PQJ75533.1"/>
    <property type="molecule type" value="Genomic_DNA"/>
</dbReference>
<gene>
    <name evidence="2" type="ORF">BTO13_09960</name>
</gene>
<dbReference type="Gene3D" id="3.90.1150.200">
    <property type="match status" value="1"/>
</dbReference>
<comment type="caution">
    <text evidence="2">The sequence shown here is derived from an EMBL/GenBank/DDBJ whole genome shotgun (WGS) entry which is preliminary data.</text>
</comment>
<dbReference type="OrthoDB" id="9813231at2"/>
<evidence type="ECO:0000313" key="2">
    <source>
        <dbReference type="EMBL" id="PQJ75533.1"/>
    </source>
</evidence>
<accession>A0A2S7WD45</accession>
<evidence type="ECO:0000313" key="3">
    <source>
        <dbReference type="Proteomes" id="UP000237608"/>
    </source>
</evidence>
<proteinExistence type="predicted"/>
<reference evidence="2 3" key="1">
    <citation type="submission" date="2016-12" db="EMBL/GenBank/DDBJ databases">
        <title>Trade-off between light-utilization and light-protection in marine flavobacteria.</title>
        <authorList>
            <person name="Kumagai Y."/>
            <person name="Yoshizawa S."/>
            <person name="Kogure K."/>
            <person name="Iwasaki W."/>
        </authorList>
    </citation>
    <scope>NUCLEOTIDE SEQUENCE [LARGE SCALE GENOMIC DNA]</scope>
    <source>
        <strain evidence="2 3">KCTC 22729</strain>
    </source>
</reference>
<sequence length="151" mass="17665">MTSKANTVDDYISELTDERKIIIEKLRNSILNNLPKGFEEGMQYGMIGYFVPHKIYPNGYHCNPKEPLPFMSIASQKNSVNMYHMGLYAKKDVYDWFVTEYSKQFSKKLDIGKSCIRFKNEAAIPFEILEELVQKIAVDEWISIYENTMKK</sequence>
<dbReference type="Pfam" id="PF08818">
    <property type="entry name" value="DUF1801"/>
    <property type="match status" value="1"/>
</dbReference>
<dbReference type="InterPro" id="IPR014922">
    <property type="entry name" value="YdhG-like"/>
</dbReference>
<organism evidence="2 3">
    <name type="scientific">Polaribacter gangjinensis</name>
    <dbReference type="NCBI Taxonomy" id="574710"/>
    <lineage>
        <taxon>Bacteria</taxon>
        <taxon>Pseudomonadati</taxon>
        <taxon>Bacteroidota</taxon>
        <taxon>Flavobacteriia</taxon>
        <taxon>Flavobacteriales</taxon>
        <taxon>Flavobacteriaceae</taxon>
    </lineage>
</organism>
<evidence type="ECO:0000259" key="1">
    <source>
        <dbReference type="Pfam" id="PF08818"/>
    </source>
</evidence>